<organism evidence="2 3">
    <name type="scientific">Panicum miliaceum</name>
    <name type="common">Proso millet</name>
    <name type="synonym">Broomcorn millet</name>
    <dbReference type="NCBI Taxonomy" id="4540"/>
    <lineage>
        <taxon>Eukaryota</taxon>
        <taxon>Viridiplantae</taxon>
        <taxon>Streptophyta</taxon>
        <taxon>Embryophyta</taxon>
        <taxon>Tracheophyta</taxon>
        <taxon>Spermatophyta</taxon>
        <taxon>Magnoliopsida</taxon>
        <taxon>Liliopsida</taxon>
        <taxon>Poales</taxon>
        <taxon>Poaceae</taxon>
        <taxon>PACMAD clade</taxon>
        <taxon>Panicoideae</taxon>
        <taxon>Panicodae</taxon>
        <taxon>Paniceae</taxon>
        <taxon>Panicinae</taxon>
        <taxon>Panicum</taxon>
        <taxon>Panicum sect. Panicum</taxon>
    </lineage>
</organism>
<comment type="caution">
    <text evidence="2">The sequence shown here is derived from an EMBL/GenBank/DDBJ whole genome shotgun (WGS) entry which is preliminary data.</text>
</comment>
<feature type="compositionally biased region" description="Basic and acidic residues" evidence="1">
    <location>
        <begin position="73"/>
        <end position="86"/>
    </location>
</feature>
<proteinExistence type="predicted"/>
<dbReference type="AlphaFoldDB" id="A0A3L6SBJ0"/>
<evidence type="ECO:0000313" key="2">
    <source>
        <dbReference type="EMBL" id="RLN17276.1"/>
    </source>
</evidence>
<feature type="region of interest" description="Disordered" evidence="1">
    <location>
        <begin position="38"/>
        <end position="88"/>
    </location>
</feature>
<feature type="compositionally biased region" description="Low complexity" evidence="1">
    <location>
        <begin position="56"/>
        <end position="69"/>
    </location>
</feature>
<sequence>MSPTPRLLAPRPSTHFSLVLSLPLLSCRPLSPLQIRRLARREHSRRGPVPAAGGVARTRPPARRSASGRARWRHDDEHRPRGDGWRGARLYGAARPTRGPKPWACAAGLTSLNSTGNCGDGVVDDDPTQRREEWRAAATNRLRSPRPRRPMHPCNFASAGPQPLRPLSATALWRFFAQSAARHPAASKCCCEGLRPRL</sequence>
<evidence type="ECO:0000256" key="1">
    <source>
        <dbReference type="SAM" id="MobiDB-lite"/>
    </source>
</evidence>
<reference evidence="3" key="1">
    <citation type="journal article" date="2019" name="Nat. Commun.">
        <title>The genome of broomcorn millet.</title>
        <authorList>
            <person name="Zou C."/>
            <person name="Miki D."/>
            <person name="Li D."/>
            <person name="Tang Q."/>
            <person name="Xiao L."/>
            <person name="Rajput S."/>
            <person name="Deng P."/>
            <person name="Jia W."/>
            <person name="Huang R."/>
            <person name="Zhang M."/>
            <person name="Sun Y."/>
            <person name="Hu J."/>
            <person name="Fu X."/>
            <person name="Schnable P.S."/>
            <person name="Li F."/>
            <person name="Zhang H."/>
            <person name="Feng B."/>
            <person name="Zhu X."/>
            <person name="Liu R."/>
            <person name="Schnable J.C."/>
            <person name="Zhu J.-K."/>
            <person name="Zhang H."/>
        </authorList>
    </citation>
    <scope>NUCLEOTIDE SEQUENCE [LARGE SCALE GENOMIC DNA]</scope>
</reference>
<evidence type="ECO:0000313" key="3">
    <source>
        <dbReference type="Proteomes" id="UP000275267"/>
    </source>
</evidence>
<gene>
    <name evidence="2" type="ORF">C2845_PM02G13790</name>
</gene>
<keyword evidence="3" id="KW-1185">Reference proteome</keyword>
<accession>A0A3L6SBJ0</accession>
<dbReference type="Proteomes" id="UP000275267">
    <property type="component" value="Unassembled WGS sequence"/>
</dbReference>
<dbReference type="EMBL" id="PQIB02000005">
    <property type="protein sequence ID" value="RLN17276.1"/>
    <property type="molecule type" value="Genomic_DNA"/>
</dbReference>
<name>A0A3L6SBJ0_PANMI</name>
<protein>
    <submittedName>
        <fullName evidence="2">Uncharacterized protein</fullName>
    </submittedName>
</protein>